<keyword evidence="3" id="KW-0443">Lipid metabolism</keyword>
<proteinExistence type="predicted"/>
<dbReference type="SUPFAM" id="SSF53474">
    <property type="entry name" value="alpha/beta-Hydrolases"/>
    <property type="match status" value="1"/>
</dbReference>
<protein>
    <recommendedName>
        <fullName evidence="5">Platelet-activating factor acetylhydrolase plasma/intracellular</fullName>
    </recommendedName>
</protein>
<evidence type="ECO:0008006" key="5">
    <source>
        <dbReference type="Google" id="ProtNLM"/>
    </source>
</evidence>
<keyword evidence="1" id="KW-0378">Hydrolase</keyword>
<dbReference type="PANTHER" id="PTHR10272:SF0">
    <property type="entry name" value="PLATELET-ACTIVATING FACTOR ACETYLHYDROLASE"/>
    <property type="match status" value="1"/>
</dbReference>
<dbReference type="InterPro" id="IPR029058">
    <property type="entry name" value="AB_hydrolase_fold"/>
</dbReference>
<comment type="caution">
    <text evidence="4">The sequence shown here is derived from an EMBL/GenBank/DDBJ whole genome shotgun (WGS) entry which is preliminary data.</text>
</comment>
<evidence type="ECO:0000256" key="2">
    <source>
        <dbReference type="ARBA" id="ARBA00022963"/>
    </source>
</evidence>
<evidence type="ECO:0000256" key="1">
    <source>
        <dbReference type="ARBA" id="ARBA00022801"/>
    </source>
</evidence>
<dbReference type="Gene3D" id="3.40.50.1820">
    <property type="entry name" value="alpha/beta hydrolase"/>
    <property type="match status" value="1"/>
</dbReference>
<evidence type="ECO:0000313" key="4">
    <source>
        <dbReference type="EMBL" id="KKN83745.1"/>
    </source>
</evidence>
<dbReference type="GO" id="GO:0003847">
    <property type="term" value="F:1-alkyl-2-acetylglycerophosphocholine esterase activity"/>
    <property type="evidence" value="ECO:0007669"/>
    <property type="project" value="TreeGrafter"/>
</dbReference>
<keyword evidence="2" id="KW-0442">Lipid degradation</keyword>
<dbReference type="EMBL" id="LAZR01000180">
    <property type="protein sequence ID" value="KKN83745.1"/>
    <property type="molecule type" value="Genomic_DNA"/>
</dbReference>
<dbReference type="GO" id="GO:0016042">
    <property type="term" value="P:lipid catabolic process"/>
    <property type="evidence" value="ECO:0007669"/>
    <property type="project" value="UniProtKB-KW"/>
</dbReference>
<organism evidence="4">
    <name type="scientific">marine sediment metagenome</name>
    <dbReference type="NCBI Taxonomy" id="412755"/>
    <lineage>
        <taxon>unclassified sequences</taxon>
        <taxon>metagenomes</taxon>
        <taxon>ecological metagenomes</taxon>
    </lineage>
</organism>
<dbReference type="PANTHER" id="PTHR10272">
    <property type="entry name" value="PLATELET-ACTIVATING FACTOR ACETYLHYDROLASE"/>
    <property type="match status" value="1"/>
</dbReference>
<sequence length="368" mass="40352">MKHPGRLAATTILSALAMVLLSACEAPLSPVGFRIFEWTYAGDYGAPKPLVTAVWYPTTFDAAANADADATTTYANGVVGRAITDAQGDWNRAPCPLIIWSHGYTGTGLAAAYLGEYLAARGFVFAAVDHNDPFNPVRITGIQHPPSRYTFDRRRRAVADLLADRPGLNHARYAYRAKELAAVIDKLLEGNIDENFPLAGMMAAHQIGAGGHSMGGYTVLSMIGCVPGRVDERIKAAVLHSPAAWMWADEDYQRIAVPTMYMVGQREGESRAFKLIDADRALANTPPPAWYLQIADAHHVSFTDLRRLVDLPEKVPTAMPWPDQSATIARYTHAMFERFLRPDYQAAANATLSTGDKWTSEFQVDRPD</sequence>
<reference evidence="4" key="1">
    <citation type="journal article" date="2015" name="Nature">
        <title>Complex archaea that bridge the gap between prokaryotes and eukaryotes.</title>
        <authorList>
            <person name="Spang A."/>
            <person name="Saw J.H."/>
            <person name="Jorgensen S.L."/>
            <person name="Zaremba-Niedzwiedzka K."/>
            <person name="Martijn J."/>
            <person name="Lind A.E."/>
            <person name="van Eijk R."/>
            <person name="Schleper C."/>
            <person name="Guy L."/>
            <person name="Ettema T.J."/>
        </authorList>
    </citation>
    <scope>NUCLEOTIDE SEQUENCE</scope>
</reference>
<dbReference type="PROSITE" id="PS51257">
    <property type="entry name" value="PROKAR_LIPOPROTEIN"/>
    <property type="match status" value="1"/>
</dbReference>
<accession>A0A0F9TRR4</accession>
<gene>
    <name evidence="4" type="ORF">LCGC14_0295700</name>
</gene>
<dbReference type="Pfam" id="PF03403">
    <property type="entry name" value="PAF-AH_p_II"/>
    <property type="match status" value="1"/>
</dbReference>
<name>A0A0F9TRR4_9ZZZZ</name>
<dbReference type="AlphaFoldDB" id="A0A0F9TRR4"/>
<evidence type="ECO:0000256" key="3">
    <source>
        <dbReference type="ARBA" id="ARBA00023098"/>
    </source>
</evidence>